<accession>A0A6A5QXW7</accession>
<evidence type="ECO:0000313" key="1">
    <source>
        <dbReference type="EMBL" id="KAF1919494.1"/>
    </source>
</evidence>
<sequence>MSLPVELRLHISEYVLTRDEPLVWYWSTYTRKRKIGTFVGLDQLTALVRVSQQLHSEIAMLAFKVNTSLFDWDQFGPEYRAGIKMKKERAQRIFKIREVSAAHRCFLQRFTGASLKVLRSIRFDVRLPFGAKERLQHLEILACSAAQTPNAHVAIQYVDWFVKKTDEVYDGETNFGMEMNLEIGYRIARTIASFGLDVPGRNWHVLPGSSSDYTAIKDHLEGEYLEDALRWHKLGI</sequence>
<organism evidence="1 2">
    <name type="scientific">Ampelomyces quisqualis</name>
    <name type="common">Powdery mildew agent</name>
    <dbReference type="NCBI Taxonomy" id="50730"/>
    <lineage>
        <taxon>Eukaryota</taxon>
        <taxon>Fungi</taxon>
        <taxon>Dikarya</taxon>
        <taxon>Ascomycota</taxon>
        <taxon>Pezizomycotina</taxon>
        <taxon>Dothideomycetes</taxon>
        <taxon>Pleosporomycetidae</taxon>
        <taxon>Pleosporales</taxon>
        <taxon>Pleosporineae</taxon>
        <taxon>Phaeosphaeriaceae</taxon>
        <taxon>Ampelomyces</taxon>
    </lineage>
</organism>
<dbReference type="EMBL" id="ML979133">
    <property type="protein sequence ID" value="KAF1919494.1"/>
    <property type="molecule type" value="Genomic_DNA"/>
</dbReference>
<evidence type="ECO:0000313" key="2">
    <source>
        <dbReference type="Proteomes" id="UP000800096"/>
    </source>
</evidence>
<dbReference type="AlphaFoldDB" id="A0A6A5QXW7"/>
<dbReference type="OrthoDB" id="3799631at2759"/>
<reference evidence="1" key="1">
    <citation type="journal article" date="2020" name="Stud. Mycol.">
        <title>101 Dothideomycetes genomes: a test case for predicting lifestyles and emergence of pathogens.</title>
        <authorList>
            <person name="Haridas S."/>
            <person name="Albert R."/>
            <person name="Binder M."/>
            <person name="Bloem J."/>
            <person name="Labutti K."/>
            <person name="Salamov A."/>
            <person name="Andreopoulos B."/>
            <person name="Baker S."/>
            <person name="Barry K."/>
            <person name="Bills G."/>
            <person name="Bluhm B."/>
            <person name="Cannon C."/>
            <person name="Castanera R."/>
            <person name="Culley D."/>
            <person name="Daum C."/>
            <person name="Ezra D."/>
            <person name="Gonzalez J."/>
            <person name="Henrissat B."/>
            <person name="Kuo A."/>
            <person name="Liang C."/>
            <person name="Lipzen A."/>
            <person name="Lutzoni F."/>
            <person name="Magnuson J."/>
            <person name="Mondo S."/>
            <person name="Nolan M."/>
            <person name="Ohm R."/>
            <person name="Pangilinan J."/>
            <person name="Park H.-J."/>
            <person name="Ramirez L."/>
            <person name="Alfaro M."/>
            <person name="Sun H."/>
            <person name="Tritt A."/>
            <person name="Yoshinaga Y."/>
            <person name="Zwiers L.-H."/>
            <person name="Turgeon B."/>
            <person name="Goodwin S."/>
            <person name="Spatafora J."/>
            <person name="Crous P."/>
            <person name="Grigoriev I."/>
        </authorList>
    </citation>
    <scope>NUCLEOTIDE SEQUENCE</scope>
    <source>
        <strain evidence="1">HMLAC05119</strain>
    </source>
</reference>
<proteinExistence type="predicted"/>
<keyword evidence="2" id="KW-1185">Reference proteome</keyword>
<name>A0A6A5QXW7_AMPQU</name>
<gene>
    <name evidence="1" type="ORF">BDU57DRAFT_512627</name>
</gene>
<dbReference type="Proteomes" id="UP000800096">
    <property type="component" value="Unassembled WGS sequence"/>
</dbReference>
<protein>
    <submittedName>
        <fullName evidence="1">Uncharacterized protein</fullName>
    </submittedName>
</protein>